<sequence>MFVVSFIIALAMPKSISLREPLTSIKLAGFKSECTILSSCIVLTASSICCQ</sequence>
<protein>
    <submittedName>
        <fullName evidence="1">Uncharacterized protein</fullName>
    </submittedName>
</protein>
<dbReference type="AntiFam" id="ANF00109">
    <property type="entry name" value="Shadow ORF (opposite afsK)"/>
</dbReference>
<dbReference type="EMBL" id="GBRH01159321">
    <property type="protein sequence ID" value="JAE38575.1"/>
    <property type="molecule type" value="Transcribed_RNA"/>
</dbReference>
<evidence type="ECO:0000313" key="1">
    <source>
        <dbReference type="EMBL" id="JAE38575.1"/>
    </source>
</evidence>
<dbReference type="AlphaFoldDB" id="A0A0A9HN68"/>
<reference evidence="1" key="1">
    <citation type="submission" date="2014-09" db="EMBL/GenBank/DDBJ databases">
        <authorList>
            <person name="Magalhaes I.L.F."/>
            <person name="Oliveira U."/>
            <person name="Santos F.R."/>
            <person name="Vidigal T.H.D.A."/>
            <person name="Brescovit A.D."/>
            <person name="Santos A.J."/>
        </authorList>
    </citation>
    <scope>NUCLEOTIDE SEQUENCE</scope>
    <source>
        <tissue evidence="1">Shoot tissue taken approximately 20 cm above the soil surface</tissue>
    </source>
</reference>
<organism evidence="1">
    <name type="scientific">Arundo donax</name>
    <name type="common">Giant reed</name>
    <name type="synonym">Donax arundinaceus</name>
    <dbReference type="NCBI Taxonomy" id="35708"/>
    <lineage>
        <taxon>Eukaryota</taxon>
        <taxon>Viridiplantae</taxon>
        <taxon>Streptophyta</taxon>
        <taxon>Embryophyta</taxon>
        <taxon>Tracheophyta</taxon>
        <taxon>Spermatophyta</taxon>
        <taxon>Magnoliopsida</taxon>
        <taxon>Liliopsida</taxon>
        <taxon>Poales</taxon>
        <taxon>Poaceae</taxon>
        <taxon>PACMAD clade</taxon>
        <taxon>Arundinoideae</taxon>
        <taxon>Arundineae</taxon>
        <taxon>Arundo</taxon>
    </lineage>
</organism>
<accession>A0A0A9HN68</accession>
<proteinExistence type="predicted"/>
<reference evidence="1" key="2">
    <citation type="journal article" date="2015" name="Data Brief">
        <title>Shoot transcriptome of the giant reed, Arundo donax.</title>
        <authorList>
            <person name="Barrero R.A."/>
            <person name="Guerrero F.D."/>
            <person name="Moolhuijzen P."/>
            <person name="Goolsby J.A."/>
            <person name="Tidwell J."/>
            <person name="Bellgard S.E."/>
            <person name="Bellgard M.I."/>
        </authorList>
    </citation>
    <scope>NUCLEOTIDE SEQUENCE</scope>
    <source>
        <tissue evidence="1">Shoot tissue taken approximately 20 cm above the soil surface</tissue>
    </source>
</reference>
<name>A0A0A9HN68_ARUDO</name>